<dbReference type="Pfam" id="PF08448">
    <property type="entry name" value="PAS_4"/>
    <property type="match status" value="1"/>
</dbReference>
<dbReference type="Pfam" id="PF01590">
    <property type="entry name" value="GAF"/>
    <property type="match status" value="1"/>
</dbReference>
<dbReference type="HOGENOM" id="CLU_000445_43_3_11"/>
<dbReference type="PANTHER" id="PTHR43156:SF2">
    <property type="entry name" value="STAGE II SPORULATION PROTEIN E"/>
    <property type="match status" value="1"/>
</dbReference>
<dbReference type="SMART" id="SM00331">
    <property type="entry name" value="PP2C_SIG"/>
    <property type="match status" value="1"/>
</dbReference>
<evidence type="ECO:0000259" key="4">
    <source>
        <dbReference type="SMART" id="SM00331"/>
    </source>
</evidence>
<dbReference type="FunFam" id="3.30.565.10:FF:000028">
    <property type="entry name" value="PAS sensor protein"/>
    <property type="match status" value="1"/>
</dbReference>
<dbReference type="CDD" id="cd16936">
    <property type="entry name" value="HATPase_RsbW-like"/>
    <property type="match status" value="1"/>
</dbReference>
<feature type="compositionally biased region" description="Gly residues" evidence="2">
    <location>
        <begin position="758"/>
        <end position="768"/>
    </location>
</feature>
<dbReference type="SUPFAM" id="SSF55785">
    <property type="entry name" value="PYP-like sensor domain (PAS domain)"/>
    <property type="match status" value="1"/>
</dbReference>
<dbReference type="Gene3D" id="3.30.565.10">
    <property type="entry name" value="Histidine kinase-like ATPase, C-terminal domain"/>
    <property type="match status" value="1"/>
</dbReference>
<keyword evidence="6" id="KW-1185">Reference proteome</keyword>
<dbReference type="PATRIC" id="fig|1348663.4.peg.6732"/>
<dbReference type="InterPro" id="IPR003594">
    <property type="entry name" value="HATPase_dom"/>
</dbReference>
<feature type="compositionally biased region" description="Basic and acidic residues" evidence="2">
    <location>
        <begin position="1"/>
        <end position="42"/>
    </location>
</feature>
<dbReference type="AlphaFoldDB" id="A0A066YN38"/>
<dbReference type="Pfam" id="PF07228">
    <property type="entry name" value="SpoIIE"/>
    <property type="match status" value="1"/>
</dbReference>
<feature type="domain" description="GAF" evidence="3">
    <location>
        <begin position="176"/>
        <end position="368"/>
    </location>
</feature>
<dbReference type="Proteomes" id="UP000027178">
    <property type="component" value="Unassembled WGS sequence"/>
</dbReference>
<dbReference type="eggNOG" id="COG2203">
    <property type="taxonomic scope" value="Bacteria"/>
</dbReference>
<keyword evidence="1 5" id="KW-0378">Hydrolase</keyword>
<dbReference type="FunFam" id="3.30.450.40:FF:000035">
    <property type="entry name" value="PAS sensor protein"/>
    <property type="match status" value="1"/>
</dbReference>
<dbReference type="Gene3D" id="3.60.40.10">
    <property type="entry name" value="PPM-type phosphatase domain"/>
    <property type="match status" value="1"/>
</dbReference>
<dbReference type="GO" id="GO:0016791">
    <property type="term" value="F:phosphatase activity"/>
    <property type="evidence" value="ECO:0007669"/>
    <property type="project" value="TreeGrafter"/>
</dbReference>
<dbReference type="EMBL" id="JNBY01000148">
    <property type="protein sequence ID" value="KDN81324.1"/>
    <property type="molecule type" value="Genomic_DNA"/>
</dbReference>
<dbReference type="SUPFAM" id="SSF55781">
    <property type="entry name" value="GAF domain-like"/>
    <property type="match status" value="1"/>
</dbReference>
<dbReference type="eggNOG" id="COG2172">
    <property type="taxonomic scope" value="Bacteria"/>
</dbReference>
<feature type="domain" description="PPM-type phosphatase" evidence="4">
    <location>
        <begin position="386"/>
        <end position="622"/>
    </location>
</feature>
<protein>
    <submittedName>
        <fullName evidence="5">Uncharacterized protein</fullName>
    </submittedName>
</protein>
<evidence type="ECO:0000313" key="5">
    <source>
        <dbReference type="EMBL" id="KDN81324.1"/>
    </source>
</evidence>
<accession>A0A066YN38</accession>
<dbReference type="InterPro" id="IPR036457">
    <property type="entry name" value="PPM-type-like_dom_sf"/>
</dbReference>
<dbReference type="InterPro" id="IPR035965">
    <property type="entry name" value="PAS-like_dom_sf"/>
</dbReference>
<dbReference type="InterPro" id="IPR003018">
    <property type="entry name" value="GAF"/>
</dbReference>
<comment type="caution">
    <text evidence="5">The sequence shown here is derived from an EMBL/GenBank/DDBJ whole genome shotgun (WGS) entry which is preliminary data.</text>
</comment>
<gene>
    <name evidence="5" type="ORF">KCH_69560</name>
</gene>
<feature type="region of interest" description="Disordered" evidence="2">
    <location>
        <begin position="1"/>
        <end position="52"/>
    </location>
</feature>
<dbReference type="Gene3D" id="3.30.450.20">
    <property type="entry name" value="PAS domain"/>
    <property type="match status" value="1"/>
</dbReference>
<proteinExistence type="predicted"/>
<dbReference type="InterPro" id="IPR029016">
    <property type="entry name" value="GAF-like_dom_sf"/>
</dbReference>
<name>A0A066YN38_9ACTN</name>
<dbReference type="SUPFAM" id="SSF55874">
    <property type="entry name" value="ATPase domain of HSP90 chaperone/DNA topoisomerase II/histidine kinase"/>
    <property type="match status" value="1"/>
</dbReference>
<dbReference type="InterPro" id="IPR036890">
    <property type="entry name" value="HATPase_C_sf"/>
</dbReference>
<reference evidence="5 6" key="1">
    <citation type="submission" date="2014-05" db="EMBL/GenBank/DDBJ databases">
        <title>Draft Genome Sequence of Kitasatospora cheerisanensis KCTC 2395.</title>
        <authorList>
            <person name="Nam D.H."/>
        </authorList>
    </citation>
    <scope>NUCLEOTIDE SEQUENCE [LARGE SCALE GENOMIC DNA]</scope>
    <source>
        <strain evidence="5 6">KCTC 2395</strain>
    </source>
</reference>
<evidence type="ECO:0000256" key="2">
    <source>
        <dbReference type="SAM" id="MobiDB-lite"/>
    </source>
</evidence>
<sequence>MSTTDGEPKPGHPERKDGMDSTDRTDRTPAENRPAAEPERRRTPGHGGADPTVDAALLDSLFEQTPVALYLLDEDLRVVRHNAAAQAGESRAGREIGGRRCDFAPGFDDAELETLARQALQDGEWIRGHLVRGRTPTDPCRDLIGAVSYFRIVTEDGRRHLVAAVEDVTERQAALDRLDILHTAHRQIGASLDAVGSAQELADVAVPRLADIATVDLLDEPLRGLPPRPAPVDPAAPLRRYAYRAVRGHGRPAGDRGPIPYGELSTYAVPTPYSQVLDDARARLVRRLGSNQDWLAADPERAGRLAELGVHSMIVAPLVVHDAVLGLLALYRSRRPEPFEEADLELAVELAERGALSIDKARSYARERSIATTLQRQLLPREPSELSAVETAQVYLPGVVGPGGDWYDIVPLSAARVGLAIGSVTGNGIEAAALMGQLRTALRTLAVQDLPPDELLVRLDEAARVLTDEQRGSLPPGADGLPDGLASCLYLVYDPIARTCTGASAGHHGPVLVGPDGMPLPFPVEAALPLGCGDSCYETATVELEPGSVLALYTDGLMSGRARRKDGREPAADGPVERRGVLERSLARAGEEQLRDLCDRVVYALLPERQREDAVLLLARTRALPDEQVAVWTLPDDPAVVRTARRLAEHQLAAWGLTDLEFATDLIVSELVTNAIRYGKPPIRLRLIRDQGLICEVSDSSDSTPHLRRAKSTDEGGRGLFIIGQLAQRWGTRFARHGKTIWAQQDLPAADAPPTGLPGAGIGGELTS</sequence>
<feature type="region of interest" description="Disordered" evidence="2">
    <location>
        <begin position="746"/>
        <end position="768"/>
    </location>
</feature>
<dbReference type="InterPro" id="IPR001932">
    <property type="entry name" value="PPM-type_phosphatase-like_dom"/>
</dbReference>
<dbReference type="RefSeq" id="WP_244305534.1">
    <property type="nucleotide sequence ID" value="NZ_KK853997.1"/>
</dbReference>
<dbReference type="Gene3D" id="3.30.450.40">
    <property type="match status" value="1"/>
</dbReference>
<evidence type="ECO:0000259" key="3">
    <source>
        <dbReference type="SMART" id="SM00065"/>
    </source>
</evidence>
<evidence type="ECO:0000313" key="6">
    <source>
        <dbReference type="Proteomes" id="UP000027178"/>
    </source>
</evidence>
<dbReference type="eggNOG" id="COG2208">
    <property type="taxonomic scope" value="Bacteria"/>
</dbReference>
<dbReference type="Pfam" id="PF13581">
    <property type="entry name" value="HATPase_c_2"/>
    <property type="match status" value="1"/>
</dbReference>
<evidence type="ECO:0000256" key="1">
    <source>
        <dbReference type="ARBA" id="ARBA00022801"/>
    </source>
</evidence>
<dbReference type="SMART" id="SM00065">
    <property type="entry name" value="GAF"/>
    <property type="match status" value="1"/>
</dbReference>
<dbReference type="PANTHER" id="PTHR43156">
    <property type="entry name" value="STAGE II SPORULATION PROTEIN E-RELATED"/>
    <property type="match status" value="1"/>
</dbReference>
<organism evidence="5 6">
    <name type="scientific">Kitasatospora cheerisanensis KCTC 2395</name>
    <dbReference type="NCBI Taxonomy" id="1348663"/>
    <lineage>
        <taxon>Bacteria</taxon>
        <taxon>Bacillati</taxon>
        <taxon>Actinomycetota</taxon>
        <taxon>Actinomycetes</taxon>
        <taxon>Kitasatosporales</taxon>
        <taxon>Streptomycetaceae</taxon>
        <taxon>Kitasatospora</taxon>
    </lineage>
</organism>
<dbReference type="InterPro" id="IPR052016">
    <property type="entry name" value="Bact_Sigma-Reg"/>
</dbReference>
<dbReference type="InterPro" id="IPR013656">
    <property type="entry name" value="PAS_4"/>
</dbReference>